<organism evidence="6 7">
    <name type="scientific">Candidatus Accumulibacter meliphilus</name>
    <dbReference type="NCBI Taxonomy" id="2211374"/>
    <lineage>
        <taxon>Bacteria</taxon>
        <taxon>Pseudomonadati</taxon>
        <taxon>Pseudomonadota</taxon>
        <taxon>Betaproteobacteria</taxon>
        <taxon>Candidatus Accumulibacter</taxon>
    </lineage>
</organism>
<dbReference type="InterPro" id="IPR027417">
    <property type="entry name" value="P-loop_NTPase"/>
</dbReference>
<dbReference type="InterPro" id="IPR003593">
    <property type="entry name" value="AAA+_ATPase"/>
</dbReference>
<keyword evidence="2" id="KW-0472">Membrane</keyword>
<comment type="caution">
    <text evidence="6">The sequence shown here is derived from an EMBL/GenBank/DDBJ whole genome shotgun (WGS) entry which is preliminary data.</text>
</comment>
<dbReference type="PANTHER" id="PTHR42939:SF1">
    <property type="entry name" value="ABC TRANSPORTER ATP-BINDING PROTEIN ALBC-RELATED"/>
    <property type="match status" value="1"/>
</dbReference>
<dbReference type="InterPro" id="IPR051782">
    <property type="entry name" value="ABC_Transporter_VariousFunc"/>
</dbReference>
<keyword evidence="2" id="KW-1003">Cell membrane</keyword>
<gene>
    <name evidence="6" type="ORF">DVS81_01100</name>
</gene>
<evidence type="ECO:0000256" key="4">
    <source>
        <dbReference type="ARBA" id="ARBA00022840"/>
    </source>
</evidence>
<proteinExistence type="predicted"/>
<keyword evidence="4 6" id="KW-0067">ATP-binding</keyword>
<dbReference type="Pfam" id="PF00005">
    <property type="entry name" value="ABC_tran"/>
    <property type="match status" value="1"/>
</dbReference>
<sequence length="312" mass="34363">MSSAIFIDGLCKTYPRSWRTPPFEAVRGLSLTISEGEVFGFIGPNGAGKSTTIKVLTGVLQPSKGRAELFGKDVSLPEARRGLGYVPENPSLYDYLTPLEILTMGLAIHRVKLPDARQHCMQWLDRFALSQVADKRVRSFSKGMTQRVALAHAMAIQPRLLILDEPLSGLDPVGRKDVVDVLGDYRSSGGTILLTSHVLHDVERLADRFGLINRGELVTVQAPGELLHDEQKVTVRSAGAEPVSGFVAETNGRWRADVRRDQLWQSLDALRAAQHTVLDIRPALTLEDAFFRFIDSAPTSSAVKRSDVPIEK</sequence>
<name>A0A369XQG6_9PROT</name>
<dbReference type="PANTHER" id="PTHR42939">
    <property type="entry name" value="ABC TRANSPORTER ATP-BINDING PROTEIN ALBC-RELATED"/>
    <property type="match status" value="1"/>
</dbReference>
<dbReference type="PROSITE" id="PS50893">
    <property type="entry name" value="ABC_TRANSPORTER_2"/>
    <property type="match status" value="1"/>
</dbReference>
<dbReference type="AlphaFoldDB" id="A0A369XQG6"/>
<evidence type="ECO:0000259" key="5">
    <source>
        <dbReference type="PROSITE" id="PS50893"/>
    </source>
</evidence>
<evidence type="ECO:0000256" key="1">
    <source>
        <dbReference type="ARBA" id="ARBA00022448"/>
    </source>
</evidence>
<dbReference type="InterPro" id="IPR003439">
    <property type="entry name" value="ABC_transporter-like_ATP-bd"/>
</dbReference>
<dbReference type="CDD" id="cd03230">
    <property type="entry name" value="ABC_DR_subfamily_A"/>
    <property type="match status" value="1"/>
</dbReference>
<keyword evidence="3" id="KW-0547">Nucleotide-binding</keyword>
<dbReference type="EMBL" id="QPGA01000001">
    <property type="protein sequence ID" value="RDE52391.1"/>
    <property type="molecule type" value="Genomic_DNA"/>
</dbReference>
<dbReference type="GO" id="GO:0016887">
    <property type="term" value="F:ATP hydrolysis activity"/>
    <property type="evidence" value="ECO:0007669"/>
    <property type="project" value="InterPro"/>
</dbReference>
<protein>
    <submittedName>
        <fullName evidence="6">ABC transporter ATP-binding protein</fullName>
    </submittedName>
</protein>
<feature type="domain" description="ABC transporter" evidence="5">
    <location>
        <begin position="5"/>
        <end position="239"/>
    </location>
</feature>
<dbReference type="SUPFAM" id="SSF52540">
    <property type="entry name" value="P-loop containing nucleoside triphosphate hydrolases"/>
    <property type="match status" value="1"/>
</dbReference>
<reference evidence="6 7" key="1">
    <citation type="submission" date="2018-05" db="EMBL/GenBank/DDBJ databases">
        <title>Integrated omic analyses show evidence that a Ca. Accumulibacter phosphatis strain performs denitrification under micro-aerobic conditions.</title>
        <authorList>
            <person name="Camejo P.Y."/>
            <person name="Katherine M.D."/>
            <person name="Daniel N.R."/>
        </authorList>
    </citation>
    <scope>NUCLEOTIDE SEQUENCE [LARGE SCALE GENOMIC DNA]</scope>
    <source>
        <strain evidence="6">UW-LDO-IC</strain>
    </source>
</reference>
<dbReference type="GO" id="GO:0005524">
    <property type="term" value="F:ATP binding"/>
    <property type="evidence" value="ECO:0007669"/>
    <property type="project" value="UniProtKB-KW"/>
</dbReference>
<accession>A0A369XQG6</accession>
<evidence type="ECO:0000256" key="3">
    <source>
        <dbReference type="ARBA" id="ARBA00022741"/>
    </source>
</evidence>
<dbReference type="SMART" id="SM00382">
    <property type="entry name" value="AAA"/>
    <property type="match status" value="1"/>
</dbReference>
<keyword evidence="1" id="KW-0813">Transport</keyword>
<evidence type="ECO:0000256" key="2">
    <source>
        <dbReference type="ARBA" id="ARBA00022475"/>
    </source>
</evidence>
<evidence type="ECO:0000313" key="6">
    <source>
        <dbReference type="EMBL" id="RDE52391.1"/>
    </source>
</evidence>
<dbReference type="Gene3D" id="3.40.50.300">
    <property type="entry name" value="P-loop containing nucleotide triphosphate hydrolases"/>
    <property type="match status" value="1"/>
</dbReference>
<dbReference type="Proteomes" id="UP000253831">
    <property type="component" value="Unassembled WGS sequence"/>
</dbReference>
<evidence type="ECO:0000313" key="7">
    <source>
        <dbReference type="Proteomes" id="UP000253831"/>
    </source>
</evidence>